<keyword evidence="7" id="KW-0539">Nucleus</keyword>
<evidence type="ECO:0000259" key="12">
    <source>
        <dbReference type="PROSITE" id="PS50157"/>
    </source>
</evidence>
<dbReference type="SMART" id="SM00355">
    <property type="entry name" value="ZnF_C2H2"/>
    <property type="match status" value="2"/>
</dbReference>
<dbReference type="PANTHER" id="PTHR23110">
    <property type="entry name" value="BTB DOMAIN TRANSCRIPTION FACTOR"/>
    <property type="match status" value="1"/>
</dbReference>
<evidence type="ECO:0000256" key="6">
    <source>
        <dbReference type="ARBA" id="ARBA00023163"/>
    </source>
</evidence>
<feature type="region of interest" description="Disordered" evidence="10">
    <location>
        <begin position="154"/>
        <end position="200"/>
    </location>
</feature>
<evidence type="ECO:0000256" key="1">
    <source>
        <dbReference type="ARBA" id="ARBA00004123"/>
    </source>
</evidence>
<dbReference type="PANTHER" id="PTHR23110:SF111">
    <property type="entry name" value="LONGITUDINALS LACKING PROTEIN, ISOFORMS F_I_K_T"/>
    <property type="match status" value="1"/>
</dbReference>
<dbReference type="InterPro" id="IPR000210">
    <property type="entry name" value="BTB/POZ_dom"/>
</dbReference>
<dbReference type="GO" id="GO:0008270">
    <property type="term" value="F:zinc ion binding"/>
    <property type="evidence" value="ECO:0007669"/>
    <property type="project" value="UniProtKB-KW"/>
</dbReference>
<evidence type="ECO:0008006" key="15">
    <source>
        <dbReference type="Google" id="ProtNLM"/>
    </source>
</evidence>
<dbReference type="Pfam" id="PF00096">
    <property type="entry name" value="zf-C2H2"/>
    <property type="match status" value="2"/>
</dbReference>
<dbReference type="GO" id="GO:0007464">
    <property type="term" value="P:R3/R4 cell fate commitment"/>
    <property type="evidence" value="ECO:0007669"/>
    <property type="project" value="UniProtKB-ARBA"/>
</dbReference>
<keyword evidence="3" id="KW-0221">Differentiation</keyword>
<dbReference type="AlphaFoldDB" id="A0A8I6RTJ6"/>
<dbReference type="GO" id="GO:0045476">
    <property type="term" value="P:nurse cell apoptotic process"/>
    <property type="evidence" value="ECO:0007669"/>
    <property type="project" value="UniProtKB-ARBA"/>
</dbReference>
<feature type="region of interest" description="Disordered" evidence="10">
    <location>
        <begin position="234"/>
        <end position="303"/>
    </location>
</feature>
<dbReference type="SMART" id="SM00225">
    <property type="entry name" value="BTB"/>
    <property type="match status" value="1"/>
</dbReference>
<keyword evidence="5" id="KW-0805">Transcription regulation</keyword>
<dbReference type="FunFam" id="3.30.710.10:FF:000091">
    <property type="entry name" value="Lola, isoform F"/>
    <property type="match status" value="1"/>
</dbReference>
<reference evidence="13" key="1">
    <citation type="submission" date="2022-01" db="UniProtKB">
        <authorList>
            <consortium name="EnsemblMetazoa"/>
        </authorList>
    </citation>
    <scope>IDENTIFICATION</scope>
</reference>
<dbReference type="SUPFAM" id="SSF54695">
    <property type="entry name" value="POZ domain"/>
    <property type="match status" value="1"/>
</dbReference>
<evidence type="ECO:0000313" key="13">
    <source>
        <dbReference type="EnsemblMetazoa" id="XP_014250718.1"/>
    </source>
</evidence>
<evidence type="ECO:0000256" key="2">
    <source>
        <dbReference type="ARBA" id="ARBA00022473"/>
    </source>
</evidence>
<dbReference type="GO" id="GO:0035167">
    <property type="term" value="P:larval lymph gland hemopoiesis"/>
    <property type="evidence" value="ECO:0007669"/>
    <property type="project" value="UniProtKB-ARBA"/>
</dbReference>
<dbReference type="GO" id="GO:0008406">
    <property type="term" value="P:gonad development"/>
    <property type="evidence" value="ECO:0007669"/>
    <property type="project" value="UniProtKB-ARBA"/>
</dbReference>
<dbReference type="SUPFAM" id="SSF57667">
    <property type="entry name" value="beta-beta-alpha zinc fingers"/>
    <property type="match status" value="1"/>
</dbReference>
<proteinExistence type="predicted"/>
<dbReference type="OMA" id="ARAHKPE"/>
<sequence>MAGNQQFCLRWNNHQSTLISVFDNLLESGTLVDCTLAAEGQYLKAHKVVLSACSPFFEGLFSQHYEKHPIIILKDVTFGELKAMLDYMYRGEVNISQEQLGAFLKAAESLQIKGLTDSSGNGDLYRKSEPRKVIMPPVSKSPCFPQGLIVEPRPGSAKLITNNNNVDSPPFQQRLDSSPKRRKRRLSEENDDGEVPLAPATIIPPICTVKEETHPISKPASQPLDSYNIKVEAKLDSKTENMTNNDDSGDDGGGYPEEEEEEEMDLSKPGTSHAVNNHPPGGWNASGDNSEDPYPPGGPSDQEQRMLLARPLLQSIKGGSGGSSTVGGSGGRGGSTSRSISCPTCHKCYSSQHTLRRHIRLECGKEPQFHCPYCPRKTKQRYNLMLHIARAHKPEHIQPPW</sequence>
<dbReference type="GO" id="GO:0007526">
    <property type="term" value="P:larval somatic muscle development"/>
    <property type="evidence" value="ECO:0007669"/>
    <property type="project" value="UniProtKB-ARBA"/>
</dbReference>
<dbReference type="OrthoDB" id="407106at2759"/>
<dbReference type="Gene3D" id="3.30.160.60">
    <property type="entry name" value="Classic Zinc Finger"/>
    <property type="match status" value="1"/>
</dbReference>
<dbReference type="CDD" id="cd18315">
    <property type="entry name" value="BTB_POZ_BAB-like"/>
    <property type="match status" value="1"/>
</dbReference>
<organism evidence="13 14">
    <name type="scientific">Cimex lectularius</name>
    <name type="common">Bed bug</name>
    <name type="synonym">Acanthia lectularia</name>
    <dbReference type="NCBI Taxonomy" id="79782"/>
    <lineage>
        <taxon>Eukaryota</taxon>
        <taxon>Metazoa</taxon>
        <taxon>Ecdysozoa</taxon>
        <taxon>Arthropoda</taxon>
        <taxon>Hexapoda</taxon>
        <taxon>Insecta</taxon>
        <taxon>Pterygota</taxon>
        <taxon>Neoptera</taxon>
        <taxon>Paraneoptera</taxon>
        <taxon>Hemiptera</taxon>
        <taxon>Heteroptera</taxon>
        <taxon>Panheteroptera</taxon>
        <taxon>Cimicomorpha</taxon>
        <taxon>Cimicidae</taxon>
        <taxon>Cimex</taxon>
    </lineage>
</organism>
<evidence type="ECO:0000256" key="3">
    <source>
        <dbReference type="ARBA" id="ARBA00022782"/>
    </source>
</evidence>
<name>A0A8I6RTJ6_CIMLE</name>
<evidence type="ECO:0000256" key="4">
    <source>
        <dbReference type="ARBA" id="ARBA00022902"/>
    </source>
</evidence>
<dbReference type="GO" id="GO:0016199">
    <property type="term" value="P:axon midline choice point recognition"/>
    <property type="evidence" value="ECO:0007669"/>
    <property type="project" value="UniProtKB-ARBA"/>
</dbReference>
<protein>
    <recommendedName>
        <fullName evidence="15">Longitudinals lacking protein</fullName>
    </recommendedName>
</protein>
<keyword evidence="14" id="KW-1185">Reference proteome</keyword>
<evidence type="ECO:0000256" key="5">
    <source>
        <dbReference type="ARBA" id="ARBA00023015"/>
    </source>
</evidence>
<dbReference type="GO" id="GO:0006357">
    <property type="term" value="P:regulation of transcription by RNA polymerase II"/>
    <property type="evidence" value="ECO:0007669"/>
    <property type="project" value="TreeGrafter"/>
</dbReference>
<dbReference type="EnsemblMetazoa" id="XM_014395232.2">
    <property type="protein sequence ID" value="XP_014250718.1"/>
    <property type="gene ID" value="LOC106667340"/>
</dbReference>
<accession>A0A8I6RTJ6</accession>
<gene>
    <name evidence="13" type="primary">106667340</name>
</gene>
<dbReference type="InterPro" id="IPR011333">
    <property type="entry name" value="SKP1/BTB/POZ_sf"/>
</dbReference>
<comment type="function">
    <text evidence="8">Putative transcription factor required for axon growth and guidance in the central and peripheral nervous systems. Repels CNS axons away from the midline by promoting the expression of the midline repellent sli and its receptor robo.</text>
</comment>
<evidence type="ECO:0000256" key="9">
    <source>
        <dbReference type="PROSITE-ProRule" id="PRU00042"/>
    </source>
</evidence>
<evidence type="ECO:0000259" key="11">
    <source>
        <dbReference type="PROSITE" id="PS50097"/>
    </source>
</evidence>
<dbReference type="GO" id="GO:0045467">
    <property type="term" value="P:R7 cell development"/>
    <property type="evidence" value="ECO:0007669"/>
    <property type="project" value="UniProtKB-ARBA"/>
</dbReference>
<keyword evidence="9" id="KW-0479">Metal-binding</keyword>
<dbReference type="InterPro" id="IPR051095">
    <property type="entry name" value="Dros_DevTransReg"/>
</dbReference>
<dbReference type="GO" id="GO:0005634">
    <property type="term" value="C:nucleus"/>
    <property type="evidence" value="ECO:0007669"/>
    <property type="project" value="UniProtKB-SubCell"/>
</dbReference>
<comment type="subcellular location">
    <subcellularLocation>
        <location evidence="1">Nucleus</location>
    </subcellularLocation>
</comment>
<keyword evidence="4" id="KW-0524">Neurogenesis</keyword>
<evidence type="ECO:0000256" key="7">
    <source>
        <dbReference type="ARBA" id="ARBA00023242"/>
    </source>
</evidence>
<evidence type="ECO:0000256" key="8">
    <source>
        <dbReference type="ARBA" id="ARBA00037382"/>
    </source>
</evidence>
<dbReference type="Gene3D" id="3.30.710.10">
    <property type="entry name" value="Potassium Channel Kv1.1, Chain A"/>
    <property type="match status" value="1"/>
</dbReference>
<keyword evidence="2" id="KW-0217">Developmental protein</keyword>
<feature type="compositionally biased region" description="Gly residues" evidence="10">
    <location>
        <begin position="318"/>
        <end position="334"/>
    </location>
</feature>
<dbReference type="InterPro" id="IPR013087">
    <property type="entry name" value="Znf_C2H2_type"/>
</dbReference>
<feature type="compositionally biased region" description="Polar residues" evidence="10">
    <location>
        <begin position="159"/>
        <end position="176"/>
    </location>
</feature>
<keyword evidence="9" id="KW-0863">Zinc-finger</keyword>
<dbReference type="Proteomes" id="UP000494040">
    <property type="component" value="Unassembled WGS sequence"/>
</dbReference>
<feature type="region of interest" description="Disordered" evidence="10">
    <location>
        <begin position="315"/>
        <end position="341"/>
    </location>
</feature>
<dbReference type="PROSITE" id="PS50157">
    <property type="entry name" value="ZINC_FINGER_C2H2_2"/>
    <property type="match status" value="1"/>
</dbReference>
<evidence type="ECO:0000256" key="10">
    <source>
        <dbReference type="SAM" id="MobiDB-lite"/>
    </source>
</evidence>
<dbReference type="Pfam" id="PF00651">
    <property type="entry name" value="BTB"/>
    <property type="match status" value="1"/>
</dbReference>
<feature type="domain" description="BTB" evidence="11">
    <location>
        <begin position="32"/>
        <end position="97"/>
    </location>
</feature>
<dbReference type="GO" id="GO:0048813">
    <property type="term" value="P:dendrite morphogenesis"/>
    <property type="evidence" value="ECO:0007669"/>
    <property type="project" value="UniProtKB-ARBA"/>
</dbReference>
<evidence type="ECO:0000313" key="14">
    <source>
        <dbReference type="Proteomes" id="UP000494040"/>
    </source>
</evidence>
<dbReference type="InterPro" id="IPR036236">
    <property type="entry name" value="Znf_C2H2_sf"/>
</dbReference>
<keyword evidence="6" id="KW-0804">Transcription</keyword>
<dbReference type="PROSITE" id="PS50097">
    <property type="entry name" value="BTB"/>
    <property type="match status" value="1"/>
</dbReference>
<keyword evidence="9" id="KW-0862">Zinc</keyword>
<feature type="domain" description="C2H2-type" evidence="12">
    <location>
        <begin position="340"/>
        <end position="367"/>
    </location>
</feature>